<evidence type="ECO:0000256" key="1">
    <source>
        <dbReference type="SAM" id="MobiDB-lite"/>
    </source>
</evidence>
<protein>
    <submittedName>
        <fullName evidence="4">Uncharacterized protein</fullName>
    </submittedName>
</protein>
<proteinExistence type="predicted"/>
<dbReference type="WBParaSite" id="PDA_v2.g2192.t1">
    <property type="protein sequence ID" value="PDA_v2.g2192.t1"/>
    <property type="gene ID" value="PDA_v2.g2192"/>
</dbReference>
<keyword evidence="2" id="KW-1133">Transmembrane helix</keyword>
<keyword evidence="2" id="KW-0472">Membrane</keyword>
<keyword evidence="3" id="KW-1185">Reference proteome</keyword>
<accession>A0A914PZJ2</accession>
<dbReference type="AlphaFoldDB" id="A0A914PZJ2"/>
<evidence type="ECO:0000313" key="3">
    <source>
        <dbReference type="Proteomes" id="UP000887578"/>
    </source>
</evidence>
<dbReference type="Proteomes" id="UP000887578">
    <property type="component" value="Unplaced"/>
</dbReference>
<organism evidence="3 4">
    <name type="scientific">Panagrolaimus davidi</name>
    <dbReference type="NCBI Taxonomy" id="227884"/>
    <lineage>
        <taxon>Eukaryota</taxon>
        <taxon>Metazoa</taxon>
        <taxon>Ecdysozoa</taxon>
        <taxon>Nematoda</taxon>
        <taxon>Chromadorea</taxon>
        <taxon>Rhabditida</taxon>
        <taxon>Tylenchina</taxon>
        <taxon>Panagrolaimomorpha</taxon>
        <taxon>Panagrolaimoidea</taxon>
        <taxon>Panagrolaimidae</taxon>
        <taxon>Panagrolaimus</taxon>
    </lineage>
</organism>
<feature type="region of interest" description="Disordered" evidence="1">
    <location>
        <begin position="77"/>
        <end position="98"/>
    </location>
</feature>
<name>A0A914PZJ2_9BILA</name>
<sequence>MLTEWRKSLENQILAVRAAIKQRQKHVSDSLCSFSSPPESPSQSSFKQVEKNVDFERVWHQTDDCIPAVKVLDEEKESYASDSLSSPPQESPPTFHRTCKKINKNYSGFLEKVWNQKDNSSPSIQEEEDVDEEETKIEFPRSSLMVQEDFDDDFFAQKESGLQLISVNSSKDCKTDSTLSTSSVSASNLSLSTSSRDISNDSSSDSSNVSLCSTQSSASSQESLSSPSFEKIMDKILDLDKLVLSPSCSPVPSKQEPQAEKSENNVAIHQKLSKESPVKSAIETRSTKVLPLETKIPSKNDFCKEYKIVEAVKEGEEKEEDPNEYQMEVNAIYIFLFAVFSLLIFRFIRFENV</sequence>
<evidence type="ECO:0000256" key="2">
    <source>
        <dbReference type="SAM" id="Phobius"/>
    </source>
</evidence>
<keyword evidence="2" id="KW-0812">Transmembrane</keyword>
<feature type="region of interest" description="Disordered" evidence="1">
    <location>
        <begin position="166"/>
        <end position="226"/>
    </location>
</feature>
<reference evidence="4" key="1">
    <citation type="submission" date="2022-11" db="UniProtKB">
        <authorList>
            <consortium name="WormBaseParasite"/>
        </authorList>
    </citation>
    <scope>IDENTIFICATION</scope>
</reference>
<feature type="compositionally biased region" description="Low complexity" evidence="1">
    <location>
        <begin position="176"/>
        <end position="226"/>
    </location>
</feature>
<feature type="transmembrane region" description="Helical" evidence="2">
    <location>
        <begin position="331"/>
        <end position="348"/>
    </location>
</feature>
<feature type="region of interest" description="Disordered" evidence="1">
    <location>
        <begin position="117"/>
        <end position="144"/>
    </location>
</feature>
<feature type="compositionally biased region" description="Acidic residues" evidence="1">
    <location>
        <begin position="125"/>
        <end position="135"/>
    </location>
</feature>
<evidence type="ECO:0000313" key="4">
    <source>
        <dbReference type="WBParaSite" id="PDA_v2.g2192.t1"/>
    </source>
</evidence>